<comment type="similarity">
    <text evidence="1">Belongs to the amidase family.</text>
</comment>
<dbReference type="InterPro" id="IPR020556">
    <property type="entry name" value="Amidase_CS"/>
</dbReference>
<protein>
    <submittedName>
        <fullName evidence="3">Amidase</fullName>
    </submittedName>
</protein>
<sequence length="470" mass="49331">MTTTTTSPATAGLAAQAAQLAAGETTSRALVDAALQRIAETQPTINAFRVVLAESARAEADEADRRLAAGERLPLLGVPVAVKDDTDIAGEETRFGVAGPVPPATADAELVVRLRAAGAIIVGKTTTPEIGQWPITVGEGFGITRNPWNLAYTPGGSSGGSAAAVAAGLVPAAVGSDGAGSVRIPAAWTGLVGIKPQRGRISTWPDAEAFHGLTCNGPLARTVGDAALLLDVLTGNHPDELHRPLAPDEPYAVAATRDPGRLRIGLALNPPWVATHRRLDPEVRREVVRLADVLRGLGHEVVERTVPYGPVGVIFMPRSMNGVRQWVGRFPKGTAIDHRTRENARTGWVLGGPALALSRALDGAYRRWIGRSFRDCDVILAPTTANPPLAVEAIDGLTNFQTDQVVAGACPYSYPWNVLGWPGVNVPAGFTGAGLPIGATLLGPENGEARLISLAAQLESVERWHERWPA</sequence>
<keyword evidence="4" id="KW-1185">Reference proteome</keyword>
<accession>H0E7L0</accession>
<dbReference type="PROSITE" id="PS00571">
    <property type="entry name" value="AMIDASES"/>
    <property type="match status" value="1"/>
</dbReference>
<dbReference type="InterPro" id="IPR023631">
    <property type="entry name" value="Amidase_dom"/>
</dbReference>
<gene>
    <name evidence="3" type="ORF">PAI11_28120</name>
</gene>
<dbReference type="AlphaFoldDB" id="H0E7L0"/>
<feature type="domain" description="Amidase" evidence="2">
    <location>
        <begin position="30"/>
        <end position="451"/>
    </location>
</feature>
<dbReference type="EMBL" id="AGUD01000226">
    <property type="protein sequence ID" value="EHN10345.1"/>
    <property type="molecule type" value="Genomic_DNA"/>
</dbReference>
<dbReference type="NCBIfam" id="NF004717">
    <property type="entry name" value="PRK06061.1"/>
    <property type="match status" value="1"/>
</dbReference>
<dbReference type="PANTHER" id="PTHR11895:SF7">
    <property type="entry name" value="GLUTAMYL-TRNA(GLN) AMIDOTRANSFERASE SUBUNIT A, MITOCHONDRIAL"/>
    <property type="match status" value="1"/>
</dbReference>
<comment type="caution">
    <text evidence="3">The sequence shown here is derived from an EMBL/GenBank/DDBJ whole genome shotgun (WGS) entry which is preliminary data.</text>
</comment>
<reference evidence="3 4" key="1">
    <citation type="journal article" date="2013" name="Biodegradation">
        <title>Quantitative proteomic analysis of ibuprofen-degrading Patulibacter sp. strain I11.</title>
        <authorList>
            <person name="Almeida B."/>
            <person name="Kjeldal H."/>
            <person name="Lolas I."/>
            <person name="Knudsen A.D."/>
            <person name="Carvalho G."/>
            <person name="Nielsen K.L."/>
            <person name="Barreto Crespo M.T."/>
            <person name="Stensballe A."/>
            <person name="Nielsen J.L."/>
        </authorList>
    </citation>
    <scope>NUCLEOTIDE SEQUENCE [LARGE SCALE GENOMIC DNA]</scope>
    <source>
        <strain evidence="3 4">I11</strain>
    </source>
</reference>
<organism evidence="3 4">
    <name type="scientific">Patulibacter medicamentivorans</name>
    <dbReference type="NCBI Taxonomy" id="1097667"/>
    <lineage>
        <taxon>Bacteria</taxon>
        <taxon>Bacillati</taxon>
        <taxon>Actinomycetota</taxon>
        <taxon>Thermoleophilia</taxon>
        <taxon>Solirubrobacterales</taxon>
        <taxon>Patulibacteraceae</taxon>
        <taxon>Patulibacter</taxon>
    </lineage>
</organism>
<evidence type="ECO:0000313" key="4">
    <source>
        <dbReference type="Proteomes" id="UP000005143"/>
    </source>
</evidence>
<dbReference type="Gene3D" id="3.90.1300.10">
    <property type="entry name" value="Amidase signature (AS) domain"/>
    <property type="match status" value="1"/>
</dbReference>
<dbReference type="SUPFAM" id="SSF75304">
    <property type="entry name" value="Amidase signature (AS) enzymes"/>
    <property type="match status" value="1"/>
</dbReference>
<dbReference type="InterPro" id="IPR000120">
    <property type="entry name" value="Amidase"/>
</dbReference>
<dbReference type="Proteomes" id="UP000005143">
    <property type="component" value="Unassembled WGS sequence"/>
</dbReference>
<dbReference type="PATRIC" id="fig|1097667.3.peg.2790"/>
<proteinExistence type="inferred from homology"/>
<evidence type="ECO:0000256" key="1">
    <source>
        <dbReference type="ARBA" id="ARBA00009199"/>
    </source>
</evidence>
<evidence type="ECO:0000313" key="3">
    <source>
        <dbReference type="EMBL" id="EHN10345.1"/>
    </source>
</evidence>
<evidence type="ECO:0000259" key="2">
    <source>
        <dbReference type="Pfam" id="PF01425"/>
    </source>
</evidence>
<name>H0E7L0_9ACTN</name>
<dbReference type="RefSeq" id="WP_007576316.1">
    <property type="nucleotide sequence ID" value="NZ_AGUD01000226.1"/>
</dbReference>
<dbReference type="Pfam" id="PF01425">
    <property type="entry name" value="Amidase"/>
    <property type="match status" value="1"/>
</dbReference>
<dbReference type="PANTHER" id="PTHR11895">
    <property type="entry name" value="TRANSAMIDASE"/>
    <property type="match status" value="1"/>
</dbReference>
<dbReference type="GO" id="GO:0003824">
    <property type="term" value="F:catalytic activity"/>
    <property type="evidence" value="ECO:0007669"/>
    <property type="project" value="InterPro"/>
</dbReference>
<dbReference type="OrthoDB" id="5175573at2"/>
<dbReference type="InterPro" id="IPR036928">
    <property type="entry name" value="AS_sf"/>
</dbReference>